<sequence>MSYDKVEELERFREEWKKELSKNDKVKAQHKVSQLSRDEDNLSLIKASKDFECNINLAIDENSQEFEPENHNTHFSTTSSKVDEQNDDYYPFKILTHFLNDAPTKRRPKFAQTKNFTYTKRKYFISELEKSKKFKDSKNETQSTKTKQDDHFLDIFIADLDEINEIPFFDTSLPREVALKIFQHFDMKTLCRCSQVSRSWRSLADDELLWFRIYQESGFGQDLYVGSEENWKSIVQRHIQNQRLQIANWKARIGKPYHLTFPRGGILCATHSHNTSIVAGYTSCHVRLWNTETGDVCTFNASNTALVLDEQAEELGRIHNEIKCVRTTPLITAASFKHGFVDVWKNEGGTECVQTIRFNNQEIASLSTLDINQHCSLVAAAQGSRVKVAVIGGEETEKVFDFEMNSQVTQVDWLTSGHSHDSSLLLLTYNNSVFLKKIHASERDSMVQSQDDIELHNIIWAPITTVGFRDNDHDVAVGFNLYAPSTQVKLNVYDISSNQLKISFTGHTWLISCVHLPTLVPHQLVTGSADRKIRQYDDRAGLTACYTLIGHAAKVNTVQMDDWKIVSGDDGGFVYVWDQRMCRKLWDIYNRHPVGYCHFDDRMLIISNIPYQKFPHQGEFETVSSLRYRGTVQVYDFMANQQTQGVPDICLSSYNEPEASDYNIGLTVPYDSVD</sequence>
<name>A0A9W2YJA1_BIOGL</name>
<dbReference type="Proteomes" id="UP001165740">
    <property type="component" value="Chromosome 12"/>
</dbReference>
<evidence type="ECO:0000313" key="3">
    <source>
        <dbReference type="RefSeq" id="XP_055862814.1"/>
    </source>
</evidence>
<proteinExistence type="predicted"/>
<evidence type="ECO:0000313" key="2">
    <source>
        <dbReference type="Proteomes" id="UP001165740"/>
    </source>
</evidence>
<accession>A0A9W2YJA1</accession>
<dbReference type="Pfam" id="PF12937">
    <property type="entry name" value="F-box-like"/>
    <property type="match status" value="1"/>
</dbReference>
<dbReference type="InterPro" id="IPR036047">
    <property type="entry name" value="F-box-like_dom_sf"/>
</dbReference>
<gene>
    <name evidence="3" type="primary">LOC106052685</name>
</gene>
<dbReference type="SUPFAM" id="SSF50978">
    <property type="entry name" value="WD40 repeat-like"/>
    <property type="match status" value="1"/>
</dbReference>
<dbReference type="AlphaFoldDB" id="A0A9W2YJA1"/>
<dbReference type="PROSITE" id="PS50181">
    <property type="entry name" value="FBOX"/>
    <property type="match status" value="1"/>
</dbReference>
<dbReference type="Gene3D" id="2.130.10.10">
    <property type="entry name" value="YVTN repeat-like/Quinoprotein amine dehydrogenase"/>
    <property type="match status" value="2"/>
</dbReference>
<dbReference type="InterPro" id="IPR036322">
    <property type="entry name" value="WD40_repeat_dom_sf"/>
</dbReference>
<dbReference type="OMA" id="LVFQECR"/>
<dbReference type="SMART" id="SM00320">
    <property type="entry name" value="WD40"/>
    <property type="match status" value="3"/>
</dbReference>
<keyword evidence="2" id="KW-1185">Reference proteome</keyword>
<dbReference type="OrthoDB" id="190105at2759"/>
<dbReference type="CDD" id="cd22134">
    <property type="entry name" value="F-box_FBXW8"/>
    <property type="match status" value="1"/>
</dbReference>
<dbReference type="SUPFAM" id="SSF81383">
    <property type="entry name" value="F-box domain"/>
    <property type="match status" value="1"/>
</dbReference>
<dbReference type="InterPro" id="IPR001810">
    <property type="entry name" value="F-box_dom"/>
</dbReference>
<reference evidence="3" key="1">
    <citation type="submission" date="2025-08" db="UniProtKB">
        <authorList>
            <consortium name="RefSeq"/>
        </authorList>
    </citation>
    <scope>IDENTIFICATION</scope>
</reference>
<evidence type="ECO:0000259" key="1">
    <source>
        <dbReference type="PROSITE" id="PS50181"/>
    </source>
</evidence>
<dbReference type="InterPro" id="IPR015943">
    <property type="entry name" value="WD40/YVTN_repeat-like_dom_sf"/>
</dbReference>
<protein>
    <submittedName>
        <fullName evidence="3">F-box/WD repeat-containing protein 8-like</fullName>
    </submittedName>
</protein>
<dbReference type="GeneID" id="106052685"/>
<dbReference type="RefSeq" id="XP_055862814.1">
    <property type="nucleotide sequence ID" value="XM_056006839.1"/>
</dbReference>
<dbReference type="PANTHER" id="PTHR19855:SF16">
    <property type="entry name" value="F-BOX AND WD REPEAT DOMAIN CONTAINING 8"/>
    <property type="match status" value="1"/>
</dbReference>
<dbReference type="Pfam" id="PF00400">
    <property type="entry name" value="WD40"/>
    <property type="match status" value="2"/>
</dbReference>
<dbReference type="PANTHER" id="PTHR19855">
    <property type="entry name" value="WD40 REPEAT PROTEIN 12, 37"/>
    <property type="match status" value="1"/>
</dbReference>
<feature type="domain" description="F-box" evidence="1">
    <location>
        <begin position="167"/>
        <end position="213"/>
    </location>
</feature>
<dbReference type="Gene3D" id="1.20.1280.50">
    <property type="match status" value="1"/>
</dbReference>
<organism evidence="2 3">
    <name type="scientific">Biomphalaria glabrata</name>
    <name type="common">Bloodfluke planorb</name>
    <name type="synonym">Freshwater snail</name>
    <dbReference type="NCBI Taxonomy" id="6526"/>
    <lineage>
        <taxon>Eukaryota</taxon>
        <taxon>Metazoa</taxon>
        <taxon>Spiralia</taxon>
        <taxon>Lophotrochozoa</taxon>
        <taxon>Mollusca</taxon>
        <taxon>Gastropoda</taxon>
        <taxon>Heterobranchia</taxon>
        <taxon>Euthyneura</taxon>
        <taxon>Panpulmonata</taxon>
        <taxon>Hygrophila</taxon>
        <taxon>Lymnaeoidea</taxon>
        <taxon>Planorbidae</taxon>
        <taxon>Biomphalaria</taxon>
    </lineage>
</organism>
<dbReference type="SMART" id="SM00256">
    <property type="entry name" value="FBOX"/>
    <property type="match status" value="1"/>
</dbReference>
<dbReference type="InterPro" id="IPR001680">
    <property type="entry name" value="WD40_rpt"/>
</dbReference>